<name>A0ACC0J8R2_CHOFU</name>
<sequence length="241" mass="27954">MVYFRLRNLFQGISWRCYSKNSISRNAMTNKLVLYGDEASPPVQFVMMAGSMLNIEMDFRHIDIFKAENRSDFYTKINPLQKVPALRVDGDVIISDSHAIAMYLCSISDSQNLYPEDPVTRARVNQLMFFNAGTLFPIDSLIFTQYFRGNWPPKKTKIEQWYSALDHLEYRLTNNRWLVNDKMCLGDICCATTVGSLQLLVPLLDRHVKLSAWINRIRQLPCFQIHLRGVQRLKAFVETSS</sequence>
<accession>A0ACC0J8R2</accession>
<gene>
    <name evidence="1" type="ORF">MSG28_008991</name>
</gene>
<evidence type="ECO:0000313" key="2">
    <source>
        <dbReference type="Proteomes" id="UP001064048"/>
    </source>
</evidence>
<protein>
    <submittedName>
        <fullName evidence="1">Uncharacterized protein</fullName>
    </submittedName>
</protein>
<dbReference type="EMBL" id="CM046114">
    <property type="protein sequence ID" value="KAI8420518.1"/>
    <property type="molecule type" value="Genomic_DNA"/>
</dbReference>
<evidence type="ECO:0000313" key="1">
    <source>
        <dbReference type="EMBL" id="KAI8420518.1"/>
    </source>
</evidence>
<organism evidence="1 2">
    <name type="scientific">Choristoneura fumiferana</name>
    <name type="common">Spruce budworm moth</name>
    <name type="synonym">Archips fumiferana</name>
    <dbReference type="NCBI Taxonomy" id="7141"/>
    <lineage>
        <taxon>Eukaryota</taxon>
        <taxon>Metazoa</taxon>
        <taxon>Ecdysozoa</taxon>
        <taxon>Arthropoda</taxon>
        <taxon>Hexapoda</taxon>
        <taxon>Insecta</taxon>
        <taxon>Pterygota</taxon>
        <taxon>Neoptera</taxon>
        <taxon>Endopterygota</taxon>
        <taxon>Lepidoptera</taxon>
        <taxon>Glossata</taxon>
        <taxon>Ditrysia</taxon>
        <taxon>Tortricoidea</taxon>
        <taxon>Tortricidae</taxon>
        <taxon>Tortricinae</taxon>
        <taxon>Choristoneura</taxon>
    </lineage>
</organism>
<keyword evidence="2" id="KW-1185">Reference proteome</keyword>
<reference evidence="1 2" key="1">
    <citation type="journal article" date="2022" name="Genome Biol. Evol.">
        <title>The Spruce Budworm Genome: Reconstructing the Evolutionary History of Antifreeze Proteins.</title>
        <authorList>
            <person name="Beliveau C."/>
            <person name="Gagne P."/>
            <person name="Picq S."/>
            <person name="Vernygora O."/>
            <person name="Keeling C.I."/>
            <person name="Pinkney K."/>
            <person name="Doucet D."/>
            <person name="Wen F."/>
            <person name="Johnston J.S."/>
            <person name="Maaroufi H."/>
            <person name="Boyle B."/>
            <person name="Laroche J."/>
            <person name="Dewar K."/>
            <person name="Juretic N."/>
            <person name="Blackburn G."/>
            <person name="Nisole A."/>
            <person name="Brunet B."/>
            <person name="Brandao M."/>
            <person name="Lumley L."/>
            <person name="Duan J."/>
            <person name="Quan G."/>
            <person name="Lucarotti C.J."/>
            <person name="Roe A.D."/>
            <person name="Sperling F.A.H."/>
            <person name="Levesque R.C."/>
            <person name="Cusson M."/>
        </authorList>
    </citation>
    <scope>NUCLEOTIDE SEQUENCE [LARGE SCALE GENOMIC DNA]</scope>
    <source>
        <strain evidence="1">Glfc:IPQL:Cfum</strain>
    </source>
</reference>
<comment type="caution">
    <text evidence="1">The sequence shown here is derived from an EMBL/GenBank/DDBJ whole genome shotgun (WGS) entry which is preliminary data.</text>
</comment>
<dbReference type="Proteomes" id="UP001064048">
    <property type="component" value="Chromosome 14"/>
</dbReference>
<proteinExistence type="predicted"/>